<dbReference type="InterPro" id="IPR019009">
    <property type="entry name" value="SRP_receptor_beta_su"/>
</dbReference>
<keyword evidence="10" id="KW-0675">Receptor</keyword>
<evidence type="ECO:0000256" key="2">
    <source>
        <dbReference type="ARBA" id="ARBA00005619"/>
    </source>
</evidence>
<evidence type="ECO:0000256" key="3">
    <source>
        <dbReference type="ARBA" id="ARBA00020256"/>
    </source>
</evidence>
<keyword evidence="9 11" id="KW-0472">Membrane</keyword>
<comment type="caution">
    <text evidence="12">The sequence shown here is derived from an EMBL/GenBank/DDBJ whole genome shotgun (WGS) entry which is preliminary data.</text>
</comment>
<proteinExistence type="inferred from homology"/>
<keyword evidence="8" id="KW-0342">GTP-binding</keyword>
<evidence type="ECO:0000256" key="8">
    <source>
        <dbReference type="ARBA" id="ARBA00023134"/>
    </source>
</evidence>
<keyword evidence="6" id="KW-0256">Endoplasmic reticulum</keyword>
<keyword evidence="4 11" id="KW-0812">Transmembrane</keyword>
<evidence type="ECO:0000313" key="13">
    <source>
        <dbReference type="Proteomes" id="UP000078046"/>
    </source>
</evidence>
<evidence type="ECO:0000256" key="4">
    <source>
        <dbReference type="ARBA" id="ARBA00022692"/>
    </source>
</evidence>
<dbReference type="EMBL" id="LWCA01000591">
    <property type="protein sequence ID" value="OAF67719.1"/>
    <property type="molecule type" value="Genomic_DNA"/>
</dbReference>
<dbReference type="SUPFAM" id="SSF52540">
    <property type="entry name" value="P-loop containing nucleoside triphosphate hydrolases"/>
    <property type="match status" value="1"/>
</dbReference>
<dbReference type="AlphaFoldDB" id="A0A177B0B3"/>
<accession>A0A177B0B3</accession>
<dbReference type="InterPro" id="IPR027417">
    <property type="entry name" value="P-loop_NTPase"/>
</dbReference>
<gene>
    <name evidence="12" type="ORF">A3Q56_04472</name>
</gene>
<keyword evidence="7 11" id="KW-1133">Transmembrane helix</keyword>
<dbReference type="GO" id="GO:0005525">
    <property type="term" value="F:GTP binding"/>
    <property type="evidence" value="ECO:0007669"/>
    <property type="project" value="UniProtKB-KW"/>
</dbReference>
<name>A0A177B0B3_9BILA</name>
<organism evidence="12 13">
    <name type="scientific">Intoshia linei</name>
    <dbReference type="NCBI Taxonomy" id="1819745"/>
    <lineage>
        <taxon>Eukaryota</taxon>
        <taxon>Metazoa</taxon>
        <taxon>Spiralia</taxon>
        <taxon>Lophotrochozoa</taxon>
        <taxon>Mesozoa</taxon>
        <taxon>Orthonectida</taxon>
        <taxon>Rhopaluridae</taxon>
        <taxon>Intoshia</taxon>
    </lineage>
</organism>
<comment type="subcellular location">
    <subcellularLocation>
        <location evidence="1">Endoplasmic reticulum membrane</location>
        <topology evidence="1">Single-pass membrane protein</topology>
    </subcellularLocation>
</comment>
<evidence type="ECO:0000256" key="10">
    <source>
        <dbReference type="ARBA" id="ARBA00023170"/>
    </source>
</evidence>
<keyword evidence="5" id="KW-0547">Nucleotide-binding</keyword>
<evidence type="ECO:0000256" key="7">
    <source>
        <dbReference type="ARBA" id="ARBA00022989"/>
    </source>
</evidence>
<dbReference type="Gene3D" id="3.40.50.300">
    <property type="entry name" value="P-loop containing nucleotide triphosphate hydrolases"/>
    <property type="match status" value="1"/>
</dbReference>
<comment type="similarity">
    <text evidence="2">Belongs to the SRP receptor beta subunit family.</text>
</comment>
<reference evidence="12 13" key="1">
    <citation type="submission" date="2016-04" db="EMBL/GenBank/DDBJ databases">
        <title>The genome of Intoshia linei affirms orthonectids as highly simplified spiralians.</title>
        <authorList>
            <person name="Mikhailov K.V."/>
            <person name="Slusarev G.S."/>
            <person name="Nikitin M.A."/>
            <person name="Logacheva M.D."/>
            <person name="Penin A."/>
            <person name="Aleoshin V."/>
            <person name="Panchin Y.V."/>
        </authorList>
    </citation>
    <scope>NUCLEOTIDE SEQUENCE [LARGE SCALE GENOMIC DNA]</scope>
    <source>
        <strain evidence="12">Intl2013</strain>
        <tissue evidence="12">Whole animal</tissue>
    </source>
</reference>
<evidence type="ECO:0000256" key="1">
    <source>
        <dbReference type="ARBA" id="ARBA00004389"/>
    </source>
</evidence>
<dbReference type="OrthoDB" id="41266at2759"/>
<dbReference type="GO" id="GO:0005789">
    <property type="term" value="C:endoplasmic reticulum membrane"/>
    <property type="evidence" value="ECO:0007669"/>
    <property type="project" value="UniProtKB-SubCell"/>
</dbReference>
<dbReference type="Proteomes" id="UP000078046">
    <property type="component" value="Unassembled WGS sequence"/>
</dbReference>
<feature type="transmembrane region" description="Helical" evidence="11">
    <location>
        <begin position="12"/>
        <end position="31"/>
    </location>
</feature>
<evidence type="ECO:0000256" key="6">
    <source>
        <dbReference type="ARBA" id="ARBA00022824"/>
    </source>
</evidence>
<dbReference type="Pfam" id="PF09439">
    <property type="entry name" value="SRPRB"/>
    <property type="match status" value="1"/>
</dbReference>
<evidence type="ECO:0000313" key="12">
    <source>
        <dbReference type="EMBL" id="OAF67719.1"/>
    </source>
</evidence>
<evidence type="ECO:0000256" key="5">
    <source>
        <dbReference type="ARBA" id="ARBA00022741"/>
    </source>
</evidence>
<protein>
    <recommendedName>
        <fullName evidence="3">Signal recognition particle receptor subunit beta</fullName>
    </recommendedName>
</protein>
<evidence type="ECO:0000256" key="11">
    <source>
        <dbReference type="SAM" id="Phobius"/>
    </source>
</evidence>
<keyword evidence="13" id="KW-1185">Reference proteome</keyword>
<evidence type="ECO:0000256" key="9">
    <source>
        <dbReference type="ARBA" id="ARBA00023136"/>
    </source>
</evidence>
<sequence>MKFGYVSDYSLFEYSIAILSILICSVLIYCYKLYTRKGTILIIGTENSGKTSIFCYLVYGQHFETINSFKMNIGIVLIGKKEWEIVDIPSNAKLFSQSLIPYLSKYCVIMYTINSSHFVTESQDIAKHFYNTISMFSKTCKIVVVCTHSDEMNAKSIRQELLSLLQRDYPQSAYWTKQGYVHVKFIFSSQHQPLSAENVTHLM</sequence>